<evidence type="ECO:0000313" key="2">
    <source>
        <dbReference type="Proteomes" id="UP000184041"/>
    </source>
</evidence>
<name>A0A1M5FMS9_9BACT</name>
<dbReference type="RefSeq" id="WP_084088305.1">
    <property type="nucleotide sequence ID" value="NZ_FQUS01000015.1"/>
</dbReference>
<dbReference type="Proteomes" id="UP000184041">
    <property type="component" value="Unassembled WGS sequence"/>
</dbReference>
<dbReference type="STRING" id="1194090.SAMN05443144_11581"/>
<proteinExistence type="predicted"/>
<reference evidence="1 2" key="1">
    <citation type="submission" date="2016-11" db="EMBL/GenBank/DDBJ databases">
        <authorList>
            <person name="Jaros S."/>
            <person name="Januszkiewicz K."/>
            <person name="Wedrychowicz H."/>
        </authorList>
    </citation>
    <scope>NUCLEOTIDE SEQUENCE [LARGE SCALE GENOMIC DNA]</scope>
    <source>
        <strain evidence="1 2">DSM 21986</strain>
    </source>
</reference>
<dbReference type="InterPro" id="IPR011990">
    <property type="entry name" value="TPR-like_helical_dom_sf"/>
</dbReference>
<dbReference type="SUPFAM" id="SSF48452">
    <property type="entry name" value="TPR-like"/>
    <property type="match status" value="1"/>
</dbReference>
<dbReference type="EMBL" id="FQUS01000015">
    <property type="protein sequence ID" value="SHF92830.1"/>
    <property type="molecule type" value="Genomic_DNA"/>
</dbReference>
<accession>A0A1M5FMS9</accession>
<protein>
    <submittedName>
        <fullName evidence="1">Starch-binding associating with outer membrane</fullName>
    </submittedName>
</protein>
<keyword evidence="2" id="KW-1185">Reference proteome</keyword>
<dbReference type="AlphaFoldDB" id="A0A1M5FMS9"/>
<dbReference type="Gene3D" id="1.25.40.390">
    <property type="match status" value="1"/>
</dbReference>
<dbReference type="InterPro" id="IPR041662">
    <property type="entry name" value="SusD-like_2"/>
</dbReference>
<sequence length="480" mass="54318">MNSKNIVIATVVILLLLTGCNDLFNDKFEKINTNPNDPVEVGPDLLLPQGIESAVDHYQGASTGMEFGNLVVQYWARVAGTNQDRYIYSNSQFSGLWNDSYAGELMDFKKIIQLGQELDNPNYQAIGMIMTAWNFSLLTDSYGDIPYSEALKGKDEEAITKPVFDRQQAIYTDLTKQLDEAREIIVPGEHPVNGDILFDNDMMKWKKFANSLRFRLLMRISGKEEVSTELQHLVDNEPMFTDNRDNAQLTYLSDPPNRHPFAELPSGRQNQFRMSRTLIDYLDKLNDPRLEVFADTADANGSLYVGVPNGLSPEAVGEIDISRTSRIGSFFRRPETPGVLMTLAELNFLKAEAAHRGFISGSAEDYYEQGIAASLEQYGVSGLSAYLSQEEVVFDPSQALQQIGNQKWIALYGQGLEAWNEWRRTGYPDLKPSVANDNDDRIPVRMQYPFQLETTNKKHYEEVIGRQGENSINTPVWWDQ</sequence>
<dbReference type="PROSITE" id="PS51257">
    <property type="entry name" value="PROKAR_LIPOPROTEIN"/>
    <property type="match status" value="1"/>
</dbReference>
<organism evidence="1 2">
    <name type="scientific">Fodinibius roseus</name>
    <dbReference type="NCBI Taxonomy" id="1194090"/>
    <lineage>
        <taxon>Bacteria</taxon>
        <taxon>Pseudomonadati</taxon>
        <taxon>Balneolota</taxon>
        <taxon>Balneolia</taxon>
        <taxon>Balneolales</taxon>
        <taxon>Balneolaceae</taxon>
        <taxon>Fodinibius</taxon>
    </lineage>
</organism>
<evidence type="ECO:0000313" key="1">
    <source>
        <dbReference type="EMBL" id="SHF92830.1"/>
    </source>
</evidence>
<dbReference type="OrthoDB" id="622163at2"/>
<gene>
    <name evidence="1" type="ORF">SAMN05443144_11581</name>
</gene>
<dbReference type="Pfam" id="PF12771">
    <property type="entry name" value="SusD-like_2"/>
    <property type="match status" value="1"/>
</dbReference>